<dbReference type="EMBL" id="JBHTCK010000002">
    <property type="protein sequence ID" value="MFC7351018.1"/>
    <property type="molecule type" value="Genomic_DNA"/>
</dbReference>
<dbReference type="Proteomes" id="UP001596509">
    <property type="component" value="Unassembled WGS sequence"/>
</dbReference>
<feature type="domain" description="Type I restriction modification DNA specificity" evidence="6">
    <location>
        <begin position="249"/>
        <end position="421"/>
    </location>
</feature>
<evidence type="ECO:0000256" key="2">
    <source>
        <dbReference type="ARBA" id="ARBA00022747"/>
    </source>
</evidence>
<comment type="caution">
    <text evidence="7">The sequence shown here is derived from an EMBL/GenBank/DDBJ whole genome shotgun (WGS) entry which is preliminary data.</text>
</comment>
<evidence type="ECO:0000259" key="6">
    <source>
        <dbReference type="Pfam" id="PF01420"/>
    </source>
</evidence>
<dbReference type="Pfam" id="PF01420">
    <property type="entry name" value="Methylase_S"/>
    <property type="match status" value="2"/>
</dbReference>
<comment type="subunit">
    <text evidence="4">The methyltransferase is composed of M and S polypeptides.</text>
</comment>
<accession>A0ABW2M8L5</accession>
<evidence type="ECO:0000313" key="8">
    <source>
        <dbReference type="Proteomes" id="UP001596509"/>
    </source>
</evidence>
<feature type="region of interest" description="Disordered" evidence="5">
    <location>
        <begin position="472"/>
        <end position="517"/>
    </location>
</feature>
<dbReference type="PANTHER" id="PTHR43140">
    <property type="entry name" value="TYPE-1 RESTRICTION ENZYME ECOKI SPECIFICITY PROTEIN"/>
    <property type="match status" value="1"/>
</dbReference>
<evidence type="ECO:0000313" key="7">
    <source>
        <dbReference type="EMBL" id="MFC7351018.1"/>
    </source>
</evidence>
<evidence type="ECO:0000256" key="5">
    <source>
        <dbReference type="SAM" id="MobiDB-lite"/>
    </source>
</evidence>
<dbReference type="Gene3D" id="3.90.220.20">
    <property type="entry name" value="DNA methylase specificity domains"/>
    <property type="match status" value="2"/>
</dbReference>
<keyword evidence="3" id="KW-0238">DNA-binding</keyword>
<protein>
    <submittedName>
        <fullName evidence="7">Restriction endonuclease subunit S</fullName>
        <ecNumber evidence="7">3.1.21.-</ecNumber>
    </submittedName>
</protein>
<evidence type="ECO:0000256" key="1">
    <source>
        <dbReference type="ARBA" id="ARBA00010923"/>
    </source>
</evidence>
<comment type="similarity">
    <text evidence="1">Belongs to the type-I restriction system S methylase family.</text>
</comment>
<keyword evidence="7" id="KW-0255">Endonuclease</keyword>
<keyword evidence="8" id="KW-1185">Reference proteome</keyword>
<dbReference type="RefSeq" id="WP_319287065.1">
    <property type="nucleotide sequence ID" value="NZ_JBHTCK010000002.1"/>
</dbReference>
<keyword evidence="7" id="KW-0378">Hydrolase</keyword>
<name>A0ABW2M8L5_9ACTN</name>
<dbReference type="GO" id="GO:0004519">
    <property type="term" value="F:endonuclease activity"/>
    <property type="evidence" value="ECO:0007669"/>
    <property type="project" value="UniProtKB-KW"/>
</dbReference>
<proteinExistence type="inferred from homology"/>
<feature type="domain" description="Type I restriction modification DNA specificity" evidence="6">
    <location>
        <begin position="5"/>
        <end position="170"/>
    </location>
</feature>
<dbReference type="InterPro" id="IPR000055">
    <property type="entry name" value="Restrct_endonuc_typeI_TRD"/>
</dbReference>
<evidence type="ECO:0000256" key="3">
    <source>
        <dbReference type="ARBA" id="ARBA00023125"/>
    </source>
</evidence>
<dbReference type="SUPFAM" id="SSF116734">
    <property type="entry name" value="DNA methylase specificity domain"/>
    <property type="match status" value="2"/>
</dbReference>
<feature type="compositionally biased region" description="Basic residues" evidence="5">
    <location>
        <begin position="477"/>
        <end position="492"/>
    </location>
</feature>
<keyword evidence="2" id="KW-0680">Restriction system</keyword>
<evidence type="ECO:0000256" key="4">
    <source>
        <dbReference type="ARBA" id="ARBA00038652"/>
    </source>
</evidence>
<dbReference type="PANTHER" id="PTHR43140:SF1">
    <property type="entry name" value="TYPE I RESTRICTION ENZYME ECOKI SPECIFICITY SUBUNIT"/>
    <property type="match status" value="1"/>
</dbReference>
<gene>
    <name evidence="7" type="ORF">ACFQW9_10255</name>
</gene>
<reference evidence="8" key="1">
    <citation type="journal article" date="2019" name="Int. J. Syst. Evol. Microbiol.">
        <title>The Global Catalogue of Microorganisms (GCM) 10K type strain sequencing project: providing services to taxonomists for standard genome sequencing and annotation.</title>
        <authorList>
            <consortium name="The Broad Institute Genomics Platform"/>
            <consortium name="The Broad Institute Genome Sequencing Center for Infectious Disease"/>
            <person name="Wu L."/>
            <person name="Ma J."/>
        </authorList>
    </citation>
    <scope>NUCLEOTIDE SEQUENCE [LARGE SCALE GENOMIC DNA]</scope>
    <source>
        <strain evidence="8">ICMP 19430</strain>
    </source>
</reference>
<dbReference type="InterPro" id="IPR044946">
    <property type="entry name" value="Restrct_endonuc_typeI_TRD_sf"/>
</dbReference>
<dbReference type="InterPro" id="IPR051212">
    <property type="entry name" value="Type-I_RE_S_subunit"/>
</dbReference>
<keyword evidence="7" id="KW-0540">Nuclease</keyword>
<dbReference type="CDD" id="cd17249">
    <property type="entry name" value="RMtype1_S_EcoR124I-TRD2-CR2_like"/>
    <property type="match status" value="1"/>
</dbReference>
<organism evidence="7 8">
    <name type="scientific">Streptomyces caviscabies</name>
    <dbReference type="NCBI Taxonomy" id="90079"/>
    <lineage>
        <taxon>Bacteria</taxon>
        <taxon>Bacillati</taxon>
        <taxon>Actinomycetota</taxon>
        <taxon>Actinomycetes</taxon>
        <taxon>Kitasatosporales</taxon>
        <taxon>Streptomycetaceae</taxon>
        <taxon>Streptomyces</taxon>
    </lineage>
</organism>
<sequence>MVGLPEGWAWARLGDLGEWFGGGTPSKQEPDYWEGGDVPWLSPKDMKSERLADVQDRITDRAVRESSVRMVPSNSVAIVNRSGVLEHSVPVASVPFATTLNQDMKAVVAYPDVLPAWIAWALRRYERKILDECRKGGTTVASLSTPALMDMRIPVPPFAEQRRIVEALEKQLSRLDAGSALLEDARLRGAILHKQMTRAVISGRRRTTEEVGDADELLSQVDVQVAHMAGKKRWAQVRDPDAIWTHELPSGWRWRTLGSLCVDIQYGTSAKTAPKENGDDVPVIRMGNIQGGRLDLRDLKYLPADHFDIEKTLLRDGDLLFNRTNSAELVGKSAVYNEKMGAAVYASYLIRCRFAEGVEPDWVNAVVNSNLGRRYVASVVTQQVGQANVNSAKMALMPIPVPPQSEQRTALKVLRNWEAALARPQLAARVAMKRSKGLRSAILRTAFSGRLAPQDLGDEPAETLLARMAAEREAAKLARRTKRAATRPRKKAAAPPSEPAPAPSSAPSTAVQQEFDL</sequence>
<dbReference type="EC" id="3.1.21.-" evidence="7"/>
<dbReference type="CDD" id="cd17524">
    <property type="entry name" value="RMtype1_S_EcoUTORF5051P-TRD2-CR2_like"/>
    <property type="match status" value="1"/>
</dbReference>
<dbReference type="GO" id="GO:0016787">
    <property type="term" value="F:hydrolase activity"/>
    <property type="evidence" value="ECO:0007669"/>
    <property type="project" value="UniProtKB-KW"/>
</dbReference>